<accession>A0A4R1GEW8</accession>
<dbReference type="PANTHER" id="PTHR30489:SF0">
    <property type="entry name" value="LIPOPROTEIN-RELEASING SYSTEM TRANSMEMBRANE PROTEIN LOLE"/>
    <property type="match status" value="1"/>
</dbReference>
<dbReference type="GO" id="GO:0044874">
    <property type="term" value="P:lipoprotein localization to outer membrane"/>
    <property type="evidence" value="ECO:0007669"/>
    <property type="project" value="TreeGrafter"/>
</dbReference>
<feature type="transmembrane region" description="Helical" evidence="7">
    <location>
        <begin position="314"/>
        <end position="345"/>
    </location>
</feature>
<evidence type="ECO:0000256" key="2">
    <source>
        <dbReference type="ARBA" id="ARBA00005236"/>
    </source>
</evidence>
<dbReference type="GO" id="GO:0098797">
    <property type="term" value="C:plasma membrane protein complex"/>
    <property type="evidence" value="ECO:0007669"/>
    <property type="project" value="TreeGrafter"/>
</dbReference>
<keyword evidence="3" id="KW-1003">Cell membrane</keyword>
<dbReference type="InterPro" id="IPR025857">
    <property type="entry name" value="MacB_PCD"/>
</dbReference>
<feature type="transmembrane region" description="Helical" evidence="7">
    <location>
        <begin position="270"/>
        <end position="293"/>
    </location>
</feature>
<dbReference type="EMBL" id="SMFV01000002">
    <property type="protein sequence ID" value="TCK05390.1"/>
    <property type="molecule type" value="Genomic_DNA"/>
</dbReference>
<comment type="subcellular location">
    <subcellularLocation>
        <location evidence="1">Cell membrane</location>
        <topology evidence="1">Multi-pass membrane protein</topology>
    </subcellularLocation>
</comment>
<dbReference type="Proteomes" id="UP000295777">
    <property type="component" value="Unassembled WGS sequence"/>
</dbReference>
<feature type="transmembrane region" description="Helical" evidence="7">
    <location>
        <begin position="20"/>
        <end position="45"/>
    </location>
</feature>
<keyword evidence="4 7" id="KW-0812">Transmembrane</keyword>
<protein>
    <submittedName>
        <fullName evidence="10">Lipoprotein-releasing system permease protein</fullName>
    </submittedName>
</protein>
<evidence type="ECO:0000256" key="7">
    <source>
        <dbReference type="SAM" id="Phobius"/>
    </source>
</evidence>
<evidence type="ECO:0000313" key="11">
    <source>
        <dbReference type="Proteomes" id="UP000295777"/>
    </source>
</evidence>
<gene>
    <name evidence="10" type="ORF">CLV27_0817</name>
</gene>
<dbReference type="InterPro" id="IPR003838">
    <property type="entry name" value="ABC3_permease_C"/>
</dbReference>
<evidence type="ECO:0000313" key="10">
    <source>
        <dbReference type="EMBL" id="TCK05390.1"/>
    </source>
</evidence>
<evidence type="ECO:0000256" key="5">
    <source>
        <dbReference type="ARBA" id="ARBA00022989"/>
    </source>
</evidence>
<dbReference type="Pfam" id="PF12704">
    <property type="entry name" value="MacB_PCD"/>
    <property type="match status" value="1"/>
</dbReference>
<keyword evidence="6 7" id="KW-0472">Membrane</keyword>
<evidence type="ECO:0000256" key="3">
    <source>
        <dbReference type="ARBA" id="ARBA00022475"/>
    </source>
</evidence>
<evidence type="ECO:0000259" key="9">
    <source>
        <dbReference type="Pfam" id="PF12704"/>
    </source>
</evidence>
<proteinExistence type="inferred from homology"/>
<dbReference type="PANTHER" id="PTHR30489">
    <property type="entry name" value="LIPOPROTEIN-RELEASING SYSTEM TRANSMEMBRANE PROTEIN LOLE"/>
    <property type="match status" value="1"/>
</dbReference>
<dbReference type="OrthoDB" id="9808461at2"/>
<evidence type="ECO:0000259" key="8">
    <source>
        <dbReference type="Pfam" id="PF02687"/>
    </source>
</evidence>
<dbReference type="RefSeq" id="WP_132526057.1">
    <property type="nucleotide sequence ID" value="NZ_SMFV01000002.1"/>
</dbReference>
<organism evidence="10 11">
    <name type="scientific">Phorcysia thermohydrogeniphila</name>
    <dbReference type="NCBI Taxonomy" id="936138"/>
    <lineage>
        <taxon>Bacteria</taxon>
        <taxon>Pseudomonadati</taxon>
        <taxon>Aquificota</taxon>
        <taxon>Aquificia</taxon>
        <taxon>Desulfurobacteriales</taxon>
        <taxon>Desulfurobacteriaceae</taxon>
        <taxon>Phorcysia</taxon>
    </lineage>
</organism>
<feature type="domain" description="ABC3 transporter permease C-terminal" evidence="8">
    <location>
        <begin position="274"/>
        <end position="399"/>
    </location>
</feature>
<sequence length="408" mass="44858">MNTLIRWLVLRGFRLKKGYFSFAFFIAVLGVIVGVAALIVVNAVMTGFQDAIKERLLSSNADIIVMKRSGSFYKYEYAERKISEIPHVVGTEEFLYVPVMATSTDVSAATSASIRGCNPDKEPLVTDLPKKLILGDWELFKSSKNGVVIGKILADTLGVTLGDEITVFSPIGRKTPFGIIPRSTKFIVVGIFEAGMYQFDSSLILAHIDAVRKKFGFGDVVTGIMVKLDNPEHAKEVEKKIEEVLGEDYIAQDWISLNKSLFSALKLEKLAMFLILTLIVIVASFNISSLLMMTVNSRAREIAILKAVGALDSFILKLFILRGLFIGVVGTVIGEVIGISVSLLGEKYKLFPLPPDVYYIDHLPFKLHIFDCLVAALAAILISVLATVYPARKAARTDPVKVLRMGES</sequence>
<evidence type="ECO:0000256" key="4">
    <source>
        <dbReference type="ARBA" id="ARBA00022692"/>
    </source>
</evidence>
<feature type="transmembrane region" description="Helical" evidence="7">
    <location>
        <begin position="365"/>
        <end position="389"/>
    </location>
</feature>
<dbReference type="InterPro" id="IPR051447">
    <property type="entry name" value="Lipoprotein-release_system"/>
</dbReference>
<feature type="domain" description="MacB-like periplasmic core" evidence="9">
    <location>
        <begin position="25"/>
        <end position="243"/>
    </location>
</feature>
<comment type="caution">
    <text evidence="10">The sequence shown here is derived from an EMBL/GenBank/DDBJ whole genome shotgun (WGS) entry which is preliminary data.</text>
</comment>
<keyword evidence="11" id="KW-1185">Reference proteome</keyword>
<dbReference type="Pfam" id="PF02687">
    <property type="entry name" value="FtsX"/>
    <property type="match status" value="1"/>
</dbReference>
<evidence type="ECO:0000256" key="1">
    <source>
        <dbReference type="ARBA" id="ARBA00004651"/>
    </source>
</evidence>
<evidence type="ECO:0000256" key="6">
    <source>
        <dbReference type="ARBA" id="ARBA00023136"/>
    </source>
</evidence>
<comment type="similarity">
    <text evidence="2">Belongs to the ABC-4 integral membrane protein family. LolC/E subfamily.</text>
</comment>
<keyword evidence="10" id="KW-0449">Lipoprotein</keyword>
<reference evidence="10 11" key="1">
    <citation type="submission" date="2019-03" db="EMBL/GenBank/DDBJ databases">
        <title>Genomic Encyclopedia of Archaeal and Bacterial Type Strains, Phase II (KMG-II): from individual species to whole genera.</title>
        <authorList>
            <person name="Goeker M."/>
        </authorList>
    </citation>
    <scope>NUCLEOTIDE SEQUENCE [LARGE SCALE GENOMIC DNA]</scope>
    <source>
        <strain evidence="10 11">DSM 24425</strain>
    </source>
</reference>
<name>A0A4R1GEW8_9BACT</name>
<keyword evidence="5 7" id="KW-1133">Transmembrane helix</keyword>
<dbReference type="AlphaFoldDB" id="A0A4R1GEW8"/>